<evidence type="ECO:0000259" key="1">
    <source>
        <dbReference type="Pfam" id="PF13643"/>
    </source>
</evidence>
<dbReference type="EMBL" id="PFBV01000001">
    <property type="protein sequence ID" value="PIT88827.1"/>
    <property type="molecule type" value="Genomic_DNA"/>
</dbReference>
<accession>A0A2M6W7U0</accession>
<evidence type="ECO:0000313" key="3">
    <source>
        <dbReference type="Proteomes" id="UP000231426"/>
    </source>
</evidence>
<organism evidence="2 3">
    <name type="scientific">Candidatus Magasanikbacteria bacterium CG10_big_fil_rev_8_21_14_0_10_36_32</name>
    <dbReference type="NCBI Taxonomy" id="1974646"/>
    <lineage>
        <taxon>Bacteria</taxon>
        <taxon>Candidatus Magasanikiibacteriota</taxon>
    </lineage>
</organism>
<sequence length="197" mass="22426">MIGTKNNWESVTHLNTKNFKCGFQDCGREIGSEKGWQHHKDGGPFADALIYICPNCKRPNFFDLTDNTQIPGACLGNNIKHLPKDIEKLWQEILKATAQSAYTCAVLTGRKLLMHISVEQNAAENLSFLEYVNFLVDNHFAPPNSKVWVDKIRTLGNEANHEIKIMSKDEASDIITFLEMLLKFIYEFPGHKQVETK</sequence>
<dbReference type="Proteomes" id="UP000231426">
    <property type="component" value="Unassembled WGS sequence"/>
</dbReference>
<gene>
    <name evidence="2" type="ORF">COU29_00405</name>
</gene>
<name>A0A2M6W7U0_9BACT</name>
<dbReference type="InterPro" id="IPR025285">
    <property type="entry name" value="DUF4145"/>
</dbReference>
<reference evidence="3" key="1">
    <citation type="submission" date="2017-09" db="EMBL/GenBank/DDBJ databases">
        <title>Depth-based differentiation of microbial function through sediment-hosted aquifers and enrichment of novel symbionts in the deep terrestrial subsurface.</title>
        <authorList>
            <person name="Probst A.J."/>
            <person name="Ladd B."/>
            <person name="Jarett J.K."/>
            <person name="Geller-Mcgrath D.E."/>
            <person name="Sieber C.M.K."/>
            <person name="Emerson J.B."/>
            <person name="Anantharaman K."/>
            <person name="Thomas B.C."/>
            <person name="Malmstrom R."/>
            <person name="Stieglmeier M."/>
            <person name="Klingl A."/>
            <person name="Woyke T."/>
            <person name="Ryan C.M."/>
            <person name="Banfield J.F."/>
        </authorList>
    </citation>
    <scope>NUCLEOTIDE SEQUENCE [LARGE SCALE GENOMIC DNA]</scope>
</reference>
<feature type="domain" description="DUF4145" evidence="1">
    <location>
        <begin position="92"/>
        <end position="179"/>
    </location>
</feature>
<proteinExistence type="predicted"/>
<dbReference type="Pfam" id="PF13643">
    <property type="entry name" value="DUF4145"/>
    <property type="match status" value="1"/>
</dbReference>
<protein>
    <recommendedName>
        <fullName evidence="1">DUF4145 domain-containing protein</fullName>
    </recommendedName>
</protein>
<comment type="caution">
    <text evidence="2">The sequence shown here is derived from an EMBL/GenBank/DDBJ whole genome shotgun (WGS) entry which is preliminary data.</text>
</comment>
<evidence type="ECO:0000313" key="2">
    <source>
        <dbReference type="EMBL" id="PIT88827.1"/>
    </source>
</evidence>
<dbReference type="AlphaFoldDB" id="A0A2M6W7U0"/>